<feature type="region of interest" description="Disordered" evidence="2">
    <location>
        <begin position="257"/>
        <end position="299"/>
    </location>
</feature>
<protein>
    <submittedName>
        <fullName evidence="3">Uncharacterized protein</fullName>
    </submittedName>
</protein>
<dbReference type="Pfam" id="PF00379">
    <property type="entry name" value="Chitin_bind_4"/>
    <property type="match status" value="1"/>
</dbReference>
<keyword evidence="1" id="KW-0193">Cuticle</keyword>
<evidence type="ECO:0000256" key="1">
    <source>
        <dbReference type="PROSITE-ProRule" id="PRU00497"/>
    </source>
</evidence>
<dbReference type="GO" id="GO:0042302">
    <property type="term" value="F:structural constituent of cuticle"/>
    <property type="evidence" value="ECO:0007669"/>
    <property type="project" value="UniProtKB-UniRule"/>
</dbReference>
<feature type="region of interest" description="Disordered" evidence="2">
    <location>
        <begin position="1020"/>
        <end position="1073"/>
    </location>
</feature>
<feature type="compositionally biased region" description="Polar residues" evidence="2">
    <location>
        <begin position="394"/>
        <end position="404"/>
    </location>
</feature>
<evidence type="ECO:0000256" key="2">
    <source>
        <dbReference type="SAM" id="MobiDB-lite"/>
    </source>
</evidence>
<organism evidence="3 4">
    <name type="scientific">Dendroctonus ponderosae</name>
    <name type="common">Mountain pine beetle</name>
    <dbReference type="NCBI Taxonomy" id="77166"/>
    <lineage>
        <taxon>Eukaryota</taxon>
        <taxon>Metazoa</taxon>
        <taxon>Ecdysozoa</taxon>
        <taxon>Arthropoda</taxon>
        <taxon>Hexapoda</taxon>
        <taxon>Insecta</taxon>
        <taxon>Pterygota</taxon>
        <taxon>Neoptera</taxon>
        <taxon>Endopterygota</taxon>
        <taxon>Coleoptera</taxon>
        <taxon>Polyphaga</taxon>
        <taxon>Cucujiformia</taxon>
        <taxon>Curculionidae</taxon>
        <taxon>Scolytinae</taxon>
        <taxon>Dendroctonus</taxon>
    </lineage>
</organism>
<sequence length="1122" mass="125394">MTGLSLLKSRFCGMAVFSLIAWYIETLPKRDGTFFLLAGAALGRPCKKKIVILCQKMPGHVEQIALIFILIFINIHATKPPGFVAPPKDYDPNPPKYEYGYRIQEEKVTQGKDEERDGIYAQGRYYVENGTESNQYVKYFADDWGYHPVVEYSNSSPHSKSSANFAFGEEAIKLKNNEKSIPQDPSDPGKAENLSKLNPSNEQLDPALHLSKDPADAGLNTQLPPADSTYPLQTLILQPQDPAESTEFDRPNQQLFQRPNSLSESNNPLNQILQLGGDPENTIISPQGLPNAPSDPNDQKLQNRHLLVDYKTPTQDLNSKTPVFYLIQTPQVDNFPNIRLTNNPTEAENPLRQLLHAQNNQAQQEETSGKPEDERKLEQLESLPNPEALVGNPDINQPTDNNALSDILFNNDNENLLETAPLVKPPNQIVQVQKSAPSAQYIEFGTRLHPKNPLLNTKKLIDSTRNLVSGDDVLNLNAAISDADSSNDGLESSTLHNLLRQYVSPTILASTSPAPDFSPVESLLNEPIVVADSALDAEAKPVTEKTEENKEQYTSTARNFIASTTPKTSKGVTDNSNQVLVTPRPVSSQFLAPITAGVQLQQVEEQLSEDTRTVETHGKTSVQIQKTIPYYLGMYEYPLGFDILSSGEQNSGQVRSAEDKAVENIELGKTLLYFPEQQSPKAEQLITNSHSEDQTQILNDINSNHLGNQQQENEAQEINQGRGQLLLKINQDQQNVAAEDQLPETLINFEQVGDYQSYREKEAESPAVVTQVVEKPVPYPVEKIVERPVQVPVEITKYVDRPYPVEVRVPYPQPYAVEKVVEHIVKQPYPVEVKVPVQVPVPVEKIVERKVPVPYYIEKPDEKIVEKPIEKIVERKVPYFVERPGAHYLGRPFSVPSNSQGYLLQIPGLFSKQKYSTLVQNAYQPSALQVHYSNLKPPQQPFGHNGLQQYFSYAPENNQYLPPKQNMRINNGRIPTKLKKLNLLVFPRMNIANLPPVTSNPHDLYRTSPQHQSARFSNAQLNNGYLPPFSSPDSNQAEGSSNYAYNVKKPEQPIGLIPPKRPAASDAGKNRLSRSHFDDSSLHAFDIPTMCSAVDPPKCVALSLDLPVRRHVTSKFSFGCHF</sequence>
<dbReference type="EMBL" id="KB632330">
    <property type="protein sequence ID" value="ERL92606.1"/>
    <property type="molecule type" value="Genomic_DNA"/>
</dbReference>
<name>U4UR24_DENPD</name>
<gene>
    <name evidence="3" type="ORF">D910_09919</name>
</gene>
<feature type="compositionally biased region" description="Polar residues" evidence="2">
    <location>
        <begin position="1031"/>
        <end position="1044"/>
    </location>
</feature>
<dbReference type="PANTHER" id="PTHR47771">
    <property type="entry name" value="LD27203P-RELATED"/>
    <property type="match status" value="1"/>
</dbReference>
<dbReference type="STRING" id="77166.U4UR24"/>
<dbReference type="InterPro" id="IPR000618">
    <property type="entry name" value="Insect_cuticle"/>
</dbReference>
<dbReference type="PROSITE" id="PS51155">
    <property type="entry name" value="CHIT_BIND_RR_2"/>
    <property type="match status" value="1"/>
</dbReference>
<dbReference type="OrthoDB" id="371494at2759"/>
<dbReference type="AlphaFoldDB" id="U4UR24"/>
<evidence type="ECO:0000313" key="3">
    <source>
        <dbReference type="EMBL" id="ERL92606.1"/>
    </source>
</evidence>
<evidence type="ECO:0000313" key="4">
    <source>
        <dbReference type="Proteomes" id="UP000030742"/>
    </source>
</evidence>
<dbReference type="PANTHER" id="PTHR47771:SF14">
    <property type="entry name" value="RH73259P"/>
    <property type="match status" value="1"/>
</dbReference>
<reference evidence="3 4" key="1">
    <citation type="journal article" date="2013" name="Genome Biol.">
        <title>Draft genome of the mountain pine beetle, Dendroctonus ponderosae Hopkins, a major forest pest.</title>
        <authorList>
            <person name="Keeling C.I."/>
            <person name="Yuen M.M."/>
            <person name="Liao N.Y."/>
            <person name="Docking T.R."/>
            <person name="Chan S.K."/>
            <person name="Taylor G.A."/>
            <person name="Palmquist D.L."/>
            <person name="Jackman S.D."/>
            <person name="Nguyen A."/>
            <person name="Li M."/>
            <person name="Henderson H."/>
            <person name="Janes J.K."/>
            <person name="Zhao Y."/>
            <person name="Pandoh P."/>
            <person name="Moore R."/>
            <person name="Sperling F.A."/>
            <person name="Huber D.P."/>
            <person name="Birol I."/>
            <person name="Jones S.J."/>
            <person name="Bohlmann J."/>
        </authorList>
    </citation>
    <scope>NUCLEOTIDE SEQUENCE</scope>
</reference>
<proteinExistence type="predicted"/>
<accession>U4UR24</accession>
<feature type="region of interest" description="Disordered" evidence="2">
    <location>
        <begin position="384"/>
        <end position="404"/>
    </location>
</feature>
<feature type="compositionally biased region" description="Low complexity" evidence="2">
    <location>
        <begin position="259"/>
        <end position="270"/>
    </location>
</feature>
<dbReference type="Proteomes" id="UP000030742">
    <property type="component" value="Unassembled WGS sequence"/>
</dbReference>
<feature type="region of interest" description="Disordered" evidence="2">
    <location>
        <begin position="177"/>
        <end position="228"/>
    </location>
</feature>